<dbReference type="Proteomes" id="UP000026915">
    <property type="component" value="Chromosome 5"/>
</dbReference>
<gene>
    <name evidence="8" type="ORF">TCM_021680</name>
</gene>
<dbReference type="InterPro" id="IPR025718">
    <property type="entry name" value="SAP30_Sin3-bd"/>
</dbReference>
<evidence type="ECO:0000256" key="6">
    <source>
        <dbReference type="ARBA" id="ARBA00023242"/>
    </source>
</evidence>
<dbReference type="PANTHER" id="PTHR13286">
    <property type="entry name" value="SAP30"/>
    <property type="match status" value="1"/>
</dbReference>
<name>A0A061EQS6_THECC</name>
<keyword evidence="9" id="KW-1185">Reference proteome</keyword>
<dbReference type="Gene3D" id="6.10.160.20">
    <property type="match status" value="1"/>
</dbReference>
<dbReference type="Gramene" id="EOY07181">
    <property type="protein sequence ID" value="EOY07181"/>
    <property type="gene ID" value="TCM_021680"/>
</dbReference>
<evidence type="ECO:0000313" key="9">
    <source>
        <dbReference type="Proteomes" id="UP000026915"/>
    </source>
</evidence>
<evidence type="ECO:0000256" key="4">
    <source>
        <dbReference type="ARBA" id="ARBA00023015"/>
    </source>
</evidence>
<comment type="similarity">
    <text evidence="2">Belongs to the SAP30 family.</text>
</comment>
<sequence length="82" mass="9295">MSNKNTGGYGAKLNVNLARLGTDSLKRYCKLYNIDNMGSDSSREQMLNAVQQHFASQPLLHEQQVIPEFVDAIRTRPKDKKN</sequence>
<evidence type="ECO:0000313" key="8">
    <source>
        <dbReference type="EMBL" id="EOY07181.1"/>
    </source>
</evidence>
<evidence type="ECO:0000256" key="1">
    <source>
        <dbReference type="ARBA" id="ARBA00004123"/>
    </source>
</evidence>
<evidence type="ECO:0000256" key="5">
    <source>
        <dbReference type="ARBA" id="ARBA00023163"/>
    </source>
</evidence>
<keyword evidence="4" id="KW-0805">Transcription regulation</keyword>
<dbReference type="GO" id="GO:0000118">
    <property type="term" value="C:histone deacetylase complex"/>
    <property type="evidence" value="ECO:0000318"/>
    <property type="project" value="GO_Central"/>
</dbReference>
<dbReference type="PANTHER" id="PTHR13286:SF8">
    <property type="entry name" value="OS04G0166600 PROTEIN"/>
    <property type="match status" value="1"/>
</dbReference>
<dbReference type="GO" id="GO:0003712">
    <property type="term" value="F:transcription coregulator activity"/>
    <property type="evidence" value="ECO:0000318"/>
    <property type="project" value="GO_Central"/>
</dbReference>
<dbReference type="Pfam" id="PF13867">
    <property type="entry name" value="SAP30_Sin3_bdg"/>
    <property type="match status" value="1"/>
</dbReference>
<dbReference type="InterPro" id="IPR024145">
    <property type="entry name" value="His_deAcase_SAP30/SAP30L"/>
</dbReference>
<organism evidence="8 9">
    <name type="scientific">Theobroma cacao</name>
    <name type="common">Cacao</name>
    <name type="synonym">Cocoa</name>
    <dbReference type="NCBI Taxonomy" id="3641"/>
    <lineage>
        <taxon>Eukaryota</taxon>
        <taxon>Viridiplantae</taxon>
        <taxon>Streptophyta</taxon>
        <taxon>Embryophyta</taxon>
        <taxon>Tracheophyta</taxon>
        <taxon>Spermatophyta</taxon>
        <taxon>Magnoliopsida</taxon>
        <taxon>eudicotyledons</taxon>
        <taxon>Gunneridae</taxon>
        <taxon>Pentapetalae</taxon>
        <taxon>rosids</taxon>
        <taxon>malvids</taxon>
        <taxon>Malvales</taxon>
        <taxon>Malvaceae</taxon>
        <taxon>Byttnerioideae</taxon>
        <taxon>Theobroma</taxon>
    </lineage>
</organism>
<dbReference type="GO" id="GO:0006355">
    <property type="term" value="P:regulation of DNA-templated transcription"/>
    <property type="evidence" value="ECO:0000318"/>
    <property type="project" value="GO_Central"/>
</dbReference>
<protein>
    <recommendedName>
        <fullName evidence="7">Histone deacetylase complex subunit SAP30 Sin3 binding domain-containing protein</fullName>
    </recommendedName>
</protein>
<evidence type="ECO:0000256" key="2">
    <source>
        <dbReference type="ARBA" id="ARBA00006283"/>
    </source>
</evidence>
<dbReference type="HOGENOM" id="CLU_2563028_0_0_1"/>
<feature type="domain" description="Histone deacetylase complex subunit SAP30 Sin3 binding" evidence="7">
    <location>
        <begin position="20"/>
        <end position="74"/>
    </location>
</feature>
<dbReference type="InParanoid" id="A0A061EQS6"/>
<proteinExistence type="inferred from homology"/>
<evidence type="ECO:0000256" key="3">
    <source>
        <dbReference type="ARBA" id="ARBA00022491"/>
    </source>
</evidence>
<accession>A0A061EQS6</accession>
<keyword evidence="6" id="KW-0539">Nucleus</keyword>
<comment type="subcellular location">
    <subcellularLocation>
        <location evidence="1">Nucleus</location>
    </subcellularLocation>
</comment>
<dbReference type="AlphaFoldDB" id="A0A061EQS6"/>
<reference evidence="8 9" key="1">
    <citation type="journal article" date="2013" name="Genome Biol.">
        <title>The genome sequence of the most widely cultivated cacao type and its use to identify candidate genes regulating pod color.</title>
        <authorList>
            <person name="Motamayor J.C."/>
            <person name="Mockaitis K."/>
            <person name="Schmutz J."/>
            <person name="Haiminen N."/>
            <person name="Iii D.L."/>
            <person name="Cornejo O."/>
            <person name="Findley S.D."/>
            <person name="Zheng P."/>
            <person name="Utro F."/>
            <person name="Royaert S."/>
            <person name="Saski C."/>
            <person name="Jenkins J."/>
            <person name="Podicheti R."/>
            <person name="Zhao M."/>
            <person name="Scheffler B.E."/>
            <person name="Stack J.C."/>
            <person name="Feltus F.A."/>
            <person name="Mustiga G.M."/>
            <person name="Amores F."/>
            <person name="Phillips W."/>
            <person name="Marelli J.P."/>
            <person name="May G.D."/>
            <person name="Shapiro H."/>
            <person name="Ma J."/>
            <person name="Bustamante C.D."/>
            <person name="Schnell R.J."/>
            <person name="Main D."/>
            <person name="Gilbert D."/>
            <person name="Parida L."/>
            <person name="Kuhn D.N."/>
        </authorList>
    </citation>
    <scope>NUCLEOTIDE SEQUENCE [LARGE SCALE GENOMIC DNA]</scope>
    <source>
        <strain evidence="9">cv. Matina 1-6</strain>
    </source>
</reference>
<evidence type="ECO:0000259" key="7">
    <source>
        <dbReference type="Pfam" id="PF13867"/>
    </source>
</evidence>
<keyword evidence="3" id="KW-0678">Repressor</keyword>
<dbReference type="EMBL" id="CM001883">
    <property type="protein sequence ID" value="EOY07181.1"/>
    <property type="molecule type" value="Genomic_DNA"/>
</dbReference>
<dbReference type="InterPro" id="IPR038291">
    <property type="entry name" value="SAP30_C_sf"/>
</dbReference>
<keyword evidence="5" id="KW-0804">Transcription</keyword>